<dbReference type="KEGG" id="cot:CORT_0G03120"/>
<dbReference type="GO" id="GO:0006357">
    <property type="term" value="P:regulation of transcription by RNA polymerase II"/>
    <property type="evidence" value="ECO:0007669"/>
    <property type="project" value="InterPro"/>
</dbReference>
<dbReference type="AlphaFoldDB" id="H8XA13"/>
<dbReference type="InterPro" id="IPR011425">
    <property type="entry name" value="Med9"/>
</dbReference>
<name>H8XA13_CANO9</name>
<keyword evidence="4 7" id="KW-0010">Activator</keyword>
<feature type="region of interest" description="Disordered" evidence="8">
    <location>
        <begin position="29"/>
        <end position="90"/>
    </location>
</feature>
<evidence type="ECO:0000256" key="3">
    <source>
        <dbReference type="ARBA" id="ARBA00023015"/>
    </source>
</evidence>
<keyword evidence="3 7" id="KW-0805">Transcription regulation</keyword>
<sequence>MDTPIGLEGTIGSDFTLDNQDDLTQFSQLESIGDSEQGSTTAQLPDPASSSVPPEGNEETLPNQVKEDGRSDKQNALQQSDGPTDVNQPAAVGSEIDKMDIDTSQAEMNIPQSTTELEPDFKATSDSAIDKPPTNTIDANIVNKEDPLAKIKQIQLLPELYSILFDFTNGKIHPRDFDKYIANLRSKLNNLKSYISEIDGIDVSPETMMNEINQLKENNSKKQSLLDSFKDKVKNDFV</sequence>
<comment type="similarity">
    <text evidence="2 7">Belongs to the Mediator complex subunit 9 family.</text>
</comment>
<evidence type="ECO:0000313" key="9">
    <source>
        <dbReference type="EMBL" id="CCG24990.1"/>
    </source>
</evidence>
<keyword evidence="10" id="KW-1185">Reference proteome</keyword>
<organism evidence="9 10">
    <name type="scientific">Candida orthopsilosis (strain 90-125)</name>
    <name type="common">Yeast</name>
    <dbReference type="NCBI Taxonomy" id="1136231"/>
    <lineage>
        <taxon>Eukaryota</taxon>
        <taxon>Fungi</taxon>
        <taxon>Dikarya</taxon>
        <taxon>Ascomycota</taxon>
        <taxon>Saccharomycotina</taxon>
        <taxon>Pichiomycetes</taxon>
        <taxon>Debaryomycetaceae</taxon>
        <taxon>Candida/Lodderomyces clade</taxon>
        <taxon>Candida</taxon>
    </lineage>
</organism>
<dbReference type="GeneID" id="14542175"/>
<reference evidence="9 10" key="1">
    <citation type="journal article" date="2012" name="PLoS ONE">
        <title>Sequence and analysis of the genome of the pathogenic yeast Candida orthopsilosis.</title>
        <authorList>
            <person name="Riccombeni A."/>
            <person name="Vidanes G."/>
            <person name="Proux-Wera E."/>
            <person name="Wolfe K.H."/>
            <person name="Butler G."/>
        </authorList>
    </citation>
    <scope>NUCLEOTIDE SEQUENCE [LARGE SCALE GENOMIC DNA]</scope>
    <source>
        <strain evidence="9 10">Co 90-125</strain>
    </source>
</reference>
<accession>H8XA13</accession>
<evidence type="ECO:0000313" key="10">
    <source>
        <dbReference type="Proteomes" id="UP000005018"/>
    </source>
</evidence>
<evidence type="ECO:0000256" key="6">
    <source>
        <dbReference type="ARBA" id="ARBA00023242"/>
    </source>
</evidence>
<feature type="compositionally biased region" description="Polar residues" evidence="8">
    <location>
        <begin position="74"/>
        <end position="87"/>
    </location>
</feature>
<evidence type="ECO:0000256" key="5">
    <source>
        <dbReference type="ARBA" id="ARBA00023163"/>
    </source>
</evidence>
<comment type="function">
    <text evidence="7">Component of the Mediator complex, a coactivator involved in the regulated transcription of nearly all RNA polymerase II-dependent genes. Mediator functions as a bridge to convey information from gene-specific regulatory proteins to the basal RNA polymerase II transcription machinery. Mediator is recruited to promoters by direct interactions with regulatory proteins and serves as a scaffold for the assembly of a functional preinitiation complex with RNA polymerase II and the general transcription factors.</text>
</comment>
<protein>
    <recommendedName>
        <fullName evidence="7">Mediator of RNA polymerase II transcription subunit 9</fullName>
    </recommendedName>
    <alternativeName>
        <fullName evidence="7">Mediator complex subunit 9</fullName>
    </alternativeName>
</protein>
<evidence type="ECO:0000256" key="4">
    <source>
        <dbReference type="ARBA" id="ARBA00023159"/>
    </source>
</evidence>
<evidence type="ECO:0000256" key="7">
    <source>
        <dbReference type="RuleBase" id="RU364145"/>
    </source>
</evidence>
<dbReference type="HOGENOM" id="CLU_1165698_0_0_1"/>
<dbReference type="Pfam" id="PF07544">
    <property type="entry name" value="Med9"/>
    <property type="match status" value="1"/>
</dbReference>
<evidence type="ECO:0000256" key="2">
    <source>
        <dbReference type="ARBA" id="ARBA00008089"/>
    </source>
</evidence>
<comment type="subunit">
    <text evidence="7">Component of the Mediator complex.</text>
</comment>
<evidence type="ECO:0000256" key="1">
    <source>
        <dbReference type="ARBA" id="ARBA00004123"/>
    </source>
</evidence>
<dbReference type="GO" id="GO:0016592">
    <property type="term" value="C:mediator complex"/>
    <property type="evidence" value="ECO:0007669"/>
    <property type="project" value="InterPro"/>
</dbReference>
<gene>
    <name evidence="7" type="primary">MED9</name>
    <name evidence="9" type="ORF">CORT_0G03120</name>
</gene>
<comment type="subcellular location">
    <subcellularLocation>
        <location evidence="1 7">Nucleus</location>
    </subcellularLocation>
</comment>
<keyword evidence="6 7" id="KW-0539">Nucleus</keyword>
<proteinExistence type="inferred from homology"/>
<dbReference type="RefSeq" id="XP_003871115.1">
    <property type="nucleotide sequence ID" value="XM_003871066.1"/>
</dbReference>
<evidence type="ECO:0000256" key="8">
    <source>
        <dbReference type="SAM" id="MobiDB-lite"/>
    </source>
</evidence>
<feature type="compositionally biased region" description="Polar residues" evidence="8">
    <location>
        <begin position="29"/>
        <end position="52"/>
    </location>
</feature>
<dbReference type="OrthoDB" id="4092914at2759"/>
<dbReference type="GO" id="GO:0003712">
    <property type="term" value="F:transcription coregulator activity"/>
    <property type="evidence" value="ECO:0007669"/>
    <property type="project" value="InterPro"/>
</dbReference>
<keyword evidence="5 7" id="KW-0804">Transcription</keyword>
<dbReference type="eggNOG" id="ENOG502SFWY">
    <property type="taxonomic scope" value="Eukaryota"/>
</dbReference>
<dbReference type="Proteomes" id="UP000005018">
    <property type="component" value="Chromosome 7"/>
</dbReference>
<dbReference type="EMBL" id="HE681725">
    <property type="protein sequence ID" value="CCG24990.1"/>
    <property type="molecule type" value="Genomic_DNA"/>
</dbReference>